<dbReference type="FunFam" id="1.10.510.10:FF:000571">
    <property type="entry name" value="Maternal embryonic leucine zipper kinase"/>
    <property type="match status" value="1"/>
</dbReference>
<keyword evidence="5" id="KW-1185">Reference proteome</keyword>
<keyword evidence="2" id="KW-0067">ATP-binding</keyword>
<protein>
    <submittedName>
        <fullName evidence="4">Serine/threonine-protein kinase NIM1</fullName>
    </submittedName>
</protein>
<sequence length="158" mass="17746">MLSKEVSAMESIQHPHIIRLYEVIETPAKMFLAMEFAEGGELFHKIANDGRMPENDAKIIFSQLSSAVAHMHKHNIVHRDLKAENVFITRKNLVKVGDFGFSTIVQNPKEILLTFCGSPPYVAPEIFQNENYVGPSVDVWSLGVLLYFIVTASLPFKG</sequence>
<feature type="non-terminal residue" evidence="4">
    <location>
        <position position="158"/>
    </location>
</feature>
<dbReference type="SMART" id="SM00220">
    <property type="entry name" value="S_TKc"/>
    <property type="match status" value="1"/>
</dbReference>
<evidence type="ECO:0000259" key="3">
    <source>
        <dbReference type="PROSITE" id="PS50011"/>
    </source>
</evidence>
<dbReference type="PANTHER" id="PTHR24346">
    <property type="entry name" value="MAP/MICROTUBULE AFFINITY-REGULATING KINASE"/>
    <property type="match status" value="1"/>
</dbReference>
<dbReference type="InterPro" id="IPR011009">
    <property type="entry name" value="Kinase-like_dom_sf"/>
</dbReference>
<dbReference type="GO" id="GO:0005737">
    <property type="term" value="C:cytoplasm"/>
    <property type="evidence" value="ECO:0007669"/>
    <property type="project" value="TreeGrafter"/>
</dbReference>
<evidence type="ECO:0000256" key="1">
    <source>
        <dbReference type="ARBA" id="ARBA00022741"/>
    </source>
</evidence>
<evidence type="ECO:0000313" key="5">
    <source>
        <dbReference type="Proteomes" id="UP000054359"/>
    </source>
</evidence>
<accession>A0A087TLA0</accession>
<dbReference type="OrthoDB" id="193931at2759"/>
<dbReference type="InterPro" id="IPR008271">
    <property type="entry name" value="Ser/Thr_kinase_AS"/>
</dbReference>
<dbReference type="Pfam" id="PF00069">
    <property type="entry name" value="Pkinase"/>
    <property type="match status" value="1"/>
</dbReference>
<dbReference type="GO" id="GO:0035556">
    <property type="term" value="P:intracellular signal transduction"/>
    <property type="evidence" value="ECO:0007669"/>
    <property type="project" value="TreeGrafter"/>
</dbReference>
<gene>
    <name evidence="4" type="ORF">X975_18862</name>
</gene>
<keyword evidence="4" id="KW-0418">Kinase</keyword>
<dbReference type="EMBL" id="KK115740">
    <property type="protein sequence ID" value="KFM65889.1"/>
    <property type="molecule type" value="Genomic_DNA"/>
</dbReference>
<dbReference type="AlphaFoldDB" id="A0A087TLA0"/>
<evidence type="ECO:0000313" key="4">
    <source>
        <dbReference type="EMBL" id="KFM65889.1"/>
    </source>
</evidence>
<dbReference type="PANTHER" id="PTHR24346:SF49">
    <property type="entry name" value="NIM1 SERINE_THREONINE PROTEIN KINASE"/>
    <property type="match status" value="1"/>
</dbReference>
<name>A0A087TLA0_STEMI</name>
<dbReference type="PROSITE" id="PS00108">
    <property type="entry name" value="PROTEIN_KINASE_ST"/>
    <property type="match status" value="1"/>
</dbReference>
<reference evidence="4 5" key="1">
    <citation type="submission" date="2013-11" db="EMBL/GenBank/DDBJ databases">
        <title>Genome sequencing of Stegodyphus mimosarum.</title>
        <authorList>
            <person name="Bechsgaard J."/>
        </authorList>
    </citation>
    <scope>NUCLEOTIDE SEQUENCE [LARGE SCALE GENOMIC DNA]</scope>
</reference>
<dbReference type="PROSITE" id="PS50011">
    <property type="entry name" value="PROTEIN_KINASE_DOM"/>
    <property type="match status" value="1"/>
</dbReference>
<keyword evidence="1" id="KW-0547">Nucleotide-binding</keyword>
<dbReference type="GO" id="GO:0005524">
    <property type="term" value="F:ATP binding"/>
    <property type="evidence" value="ECO:0007669"/>
    <property type="project" value="UniProtKB-KW"/>
</dbReference>
<dbReference type="OMA" id="LVMECAS"/>
<dbReference type="Gene3D" id="1.10.510.10">
    <property type="entry name" value="Transferase(Phosphotransferase) domain 1"/>
    <property type="match status" value="1"/>
</dbReference>
<dbReference type="STRING" id="407821.A0A087TLA0"/>
<keyword evidence="4" id="KW-0808">Transferase</keyword>
<evidence type="ECO:0000256" key="2">
    <source>
        <dbReference type="ARBA" id="ARBA00022840"/>
    </source>
</evidence>
<proteinExistence type="predicted"/>
<dbReference type="GO" id="GO:0050321">
    <property type="term" value="F:tau-protein kinase activity"/>
    <property type="evidence" value="ECO:0007669"/>
    <property type="project" value="TreeGrafter"/>
</dbReference>
<organism evidence="4 5">
    <name type="scientific">Stegodyphus mimosarum</name>
    <name type="common">African social velvet spider</name>
    <dbReference type="NCBI Taxonomy" id="407821"/>
    <lineage>
        <taxon>Eukaryota</taxon>
        <taxon>Metazoa</taxon>
        <taxon>Ecdysozoa</taxon>
        <taxon>Arthropoda</taxon>
        <taxon>Chelicerata</taxon>
        <taxon>Arachnida</taxon>
        <taxon>Araneae</taxon>
        <taxon>Araneomorphae</taxon>
        <taxon>Entelegynae</taxon>
        <taxon>Eresoidea</taxon>
        <taxon>Eresidae</taxon>
        <taxon>Stegodyphus</taxon>
    </lineage>
</organism>
<dbReference type="SUPFAM" id="SSF56112">
    <property type="entry name" value="Protein kinase-like (PK-like)"/>
    <property type="match status" value="1"/>
</dbReference>
<dbReference type="InterPro" id="IPR000719">
    <property type="entry name" value="Prot_kinase_dom"/>
</dbReference>
<feature type="domain" description="Protein kinase" evidence="3">
    <location>
        <begin position="1"/>
        <end position="158"/>
    </location>
</feature>
<dbReference type="GO" id="GO:0000226">
    <property type="term" value="P:microtubule cytoskeleton organization"/>
    <property type="evidence" value="ECO:0007669"/>
    <property type="project" value="TreeGrafter"/>
</dbReference>
<dbReference type="Proteomes" id="UP000054359">
    <property type="component" value="Unassembled WGS sequence"/>
</dbReference>